<feature type="compositionally biased region" description="Low complexity" evidence="1">
    <location>
        <begin position="557"/>
        <end position="571"/>
    </location>
</feature>
<evidence type="ECO:0000313" key="4">
    <source>
        <dbReference type="Proteomes" id="UP001348817"/>
    </source>
</evidence>
<evidence type="ECO:0000313" key="3">
    <source>
        <dbReference type="EMBL" id="BDD11408.1"/>
    </source>
</evidence>
<feature type="region of interest" description="Disordered" evidence="1">
    <location>
        <begin position="203"/>
        <end position="235"/>
    </location>
</feature>
<dbReference type="Proteomes" id="UP001348817">
    <property type="component" value="Plasmid pFA1"/>
</dbReference>
<feature type="region of interest" description="Disordered" evidence="1">
    <location>
        <begin position="126"/>
        <end position="190"/>
    </location>
</feature>
<keyword evidence="2" id="KW-1133">Transmembrane helix</keyword>
<organism evidence="3 4">
    <name type="scientific">Fulvitalea axinellae</name>
    <dbReference type="NCBI Taxonomy" id="1182444"/>
    <lineage>
        <taxon>Bacteria</taxon>
        <taxon>Pseudomonadati</taxon>
        <taxon>Bacteroidota</taxon>
        <taxon>Cytophagia</taxon>
        <taxon>Cytophagales</taxon>
        <taxon>Persicobacteraceae</taxon>
        <taxon>Fulvitalea</taxon>
    </lineage>
</organism>
<feature type="compositionally biased region" description="Basic and acidic residues" evidence="1">
    <location>
        <begin position="203"/>
        <end position="212"/>
    </location>
</feature>
<feature type="compositionally biased region" description="Polar residues" evidence="1">
    <location>
        <begin position="134"/>
        <end position="145"/>
    </location>
</feature>
<name>A0AAU9D5W8_9BACT</name>
<geneLocation type="plasmid" evidence="3 4">
    <name>pFA1</name>
</geneLocation>
<protein>
    <submittedName>
        <fullName evidence="3">Uncharacterized protein</fullName>
    </submittedName>
</protein>
<reference evidence="3 4" key="1">
    <citation type="submission" date="2021-12" db="EMBL/GenBank/DDBJ databases">
        <title>Genome sequencing of bacteria with rrn-lacking chromosome and rrn-plasmid.</title>
        <authorList>
            <person name="Anda M."/>
            <person name="Iwasaki W."/>
        </authorList>
    </citation>
    <scope>NUCLEOTIDE SEQUENCE [LARGE SCALE GENOMIC DNA]</scope>
    <source>
        <strain evidence="3 4">DSM 100852</strain>
        <plasmid evidence="3 4">pFA1</plasmid>
    </source>
</reference>
<proteinExistence type="predicted"/>
<feature type="compositionally biased region" description="Basic residues" evidence="1">
    <location>
        <begin position="174"/>
        <end position="183"/>
    </location>
</feature>
<feature type="transmembrane region" description="Helical" evidence="2">
    <location>
        <begin position="383"/>
        <end position="400"/>
    </location>
</feature>
<evidence type="ECO:0000256" key="2">
    <source>
        <dbReference type="SAM" id="Phobius"/>
    </source>
</evidence>
<dbReference type="AlphaFoldDB" id="A0AAU9D5W8"/>
<keyword evidence="2" id="KW-0812">Transmembrane</keyword>
<feature type="region of interest" description="Disordered" evidence="1">
    <location>
        <begin position="557"/>
        <end position="583"/>
    </location>
</feature>
<keyword evidence="3" id="KW-0614">Plasmid</keyword>
<keyword evidence="2" id="KW-0472">Membrane</keyword>
<sequence length="583" mass="66552">MNFSAGVWTRALEKDRSSKFHVAPTRHAIILPGGKGYPHLTIDLESTHFSKDRREVFVEFSMAHYSIQEKSPRIAFYDNGRGRMVGGDPRRELEKNALEHIDKLLRNSHFPIVFADRFGRTNKERAEQEFFEPSSVSLPTATNTETEIKPELETTPEGAQGMATPATPNEQPGKKKKKKKKKGQSHEDEMRELDELIAAAKLEDEKRLEEQSKSGPAKAKPVKKESQADKGVMTDEGFMISEEEHQRREAIRREWEDFLQVPDFDFIGDDLGLDTADDLTLTTSMSLYNSFLNKLGELSKVQLDLMKKKMQKAEGVFERIRNKTKKMDDGSMNKMRGMPLLHASMDEIGDISERPVPSQIRTVAVHHFIPPGIGDHKAMMLPYYRMSIGLFFSTMGVYFIKIRALEFYSMILTQILHISKLHQELDTCLNEDLKNVFYLMIQIENSHSVSADAILPHDMTRVDRMKRLPQYHKDKFKETQEQLDIARDLWALINSVIRKSLGMDRNGWNTFGMEVRHHFDAIPKVKTHKEPLKGTVPQNITYIMTLFEALEQKLDSPSAVATPAPVPAIASGGSGGKKKRRRK</sequence>
<dbReference type="EMBL" id="AP025315">
    <property type="protein sequence ID" value="BDD11408.1"/>
    <property type="molecule type" value="Genomic_DNA"/>
</dbReference>
<keyword evidence="4" id="KW-1185">Reference proteome</keyword>
<evidence type="ECO:0000256" key="1">
    <source>
        <dbReference type="SAM" id="MobiDB-lite"/>
    </source>
</evidence>
<gene>
    <name evidence="3" type="ORF">FUAX_38400</name>
</gene>
<dbReference type="KEGG" id="fax:FUAX_38400"/>
<accession>A0AAU9D5W8</accession>